<evidence type="ECO:0000256" key="5">
    <source>
        <dbReference type="ARBA" id="ARBA00022759"/>
    </source>
</evidence>
<evidence type="ECO:0000259" key="9">
    <source>
        <dbReference type="PROSITE" id="PS50878"/>
    </source>
</evidence>
<accession>A0ABM1Y188</accession>
<evidence type="ECO:0000256" key="3">
    <source>
        <dbReference type="ARBA" id="ARBA00022695"/>
    </source>
</evidence>
<dbReference type="InterPro" id="IPR012337">
    <property type="entry name" value="RNaseH-like_sf"/>
</dbReference>
<proteinExistence type="predicted"/>
<dbReference type="InterPro" id="IPR041588">
    <property type="entry name" value="Integrase_H2C2"/>
</dbReference>
<dbReference type="SUPFAM" id="SSF56672">
    <property type="entry name" value="DNA/RNA polymerases"/>
    <property type="match status" value="1"/>
</dbReference>
<dbReference type="Gene3D" id="3.30.420.10">
    <property type="entry name" value="Ribonuclease H-like superfamily/Ribonuclease H"/>
    <property type="match status" value="1"/>
</dbReference>
<dbReference type="Pfam" id="PF17917">
    <property type="entry name" value="RT_RNaseH"/>
    <property type="match status" value="1"/>
</dbReference>
<dbReference type="InterPro" id="IPR001584">
    <property type="entry name" value="Integrase_cat-core"/>
</dbReference>
<organism evidence="11 12">
    <name type="scientific">Aedes albopictus</name>
    <name type="common">Asian tiger mosquito</name>
    <name type="synonym">Stegomyia albopicta</name>
    <dbReference type="NCBI Taxonomy" id="7160"/>
    <lineage>
        <taxon>Eukaryota</taxon>
        <taxon>Metazoa</taxon>
        <taxon>Ecdysozoa</taxon>
        <taxon>Arthropoda</taxon>
        <taxon>Hexapoda</taxon>
        <taxon>Insecta</taxon>
        <taxon>Pterygota</taxon>
        <taxon>Neoptera</taxon>
        <taxon>Endopterygota</taxon>
        <taxon>Diptera</taxon>
        <taxon>Nematocera</taxon>
        <taxon>Culicoidea</taxon>
        <taxon>Culicidae</taxon>
        <taxon>Culicinae</taxon>
        <taxon>Aedini</taxon>
        <taxon>Aedes</taxon>
        <taxon>Stegomyia</taxon>
    </lineage>
</organism>
<dbReference type="PANTHER" id="PTHR37984">
    <property type="entry name" value="PROTEIN CBG26694"/>
    <property type="match status" value="1"/>
</dbReference>
<dbReference type="InterPro" id="IPR041373">
    <property type="entry name" value="RT_RNaseH"/>
</dbReference>
<dbReference type="SUPFAM" id="SSF53098">
    <property type="entry name" value="Ribonuclease H-like"/>
    <property type="match status" value="1"/>
</dbReference>
<reference evidence="11" key="2">
    <citation type="submission" date="2025-05" db="UniProtKB">
        <authorList>
            <consortium name="EnsemblMetazoa"/>
        </authorList>
    </citation>
    <scope>IDENTIFICATION</scope>
    <source>
        <strain evidence="11">Foshan</strain>
    </source>
</reference>
<sequence length="1036" mass="116433">MHFVKDCQFSKHTCKQCKKTGHKEGYCGCFSKTFTESSGEKKTGAKKKPFNTKVIQTVQQVRSRRRFVTVIFNQKSAKLQLDCGSDITVISHRTWKMIGAPPSSPTSVEASTASGEPLELIGEFTCPITVGDTTLATVCYITSVADLNVIGLDWMDAFDLWWSKPLAAYCKQKVDEALDRLQRSDIISPVDFSDWAALIVVVKKPGGKVRVCADYSTGLNAALESNNYPLPTPEEIFSKVSGSRIFSIIDLSGAYLQVEVDDESKKLLTINIHRGLFRFNRLAPGVKSAPGAFQQLMAKMVAGLRGVEVFLDDILVHSKTLEEHNRILHMLFRRLREYGFHLRVEKCRFYQDQLKYLGHIISARGIQPDPAKIAAISEMPAPTDVSTLRSFLGAVNFYGKFVREMHQLRHPLDNLLKKDTKFVWNRECIGAVILHRFSNGTIKAVSHASKSLSAAEQNYSQIEKEALALVFACTKFHCMLWGRRFTLQTDHQPLLSRMINNHQKPEEEAVIAAVRIEEDVSSCFHDSFQHLPVTYEMLKAAPKKYTVLQKVISFIQGTWPARCEGIQDIEVRSFFSRRDSYSVIDGCLMMVDRIVVPMSLQKRILKQVHEGQPGIERAKAVARGIVFWPTMDEDITSYVRRCSSCASAAKSPPQAQPQPWPRAEGPWQRIHIDFAGPVDGMYYLVMVDSFSKWSEILQTRSPTTSTTIAFLQEGISRFGIPLVIVSDNGSQFTSADFRTFCEKFRIVHIRTAPYHPQSNGQAERFVDTLKRSFKKIVGGGETSTASALQTFLYVYRSTPSTVLNGNSPAQVMLGRPMRTTLDLLRPSPKPDFQLQQSGKRSFSAGSKVFAKVYSSNENWKWMPGTILEAIGSVSYNVLLDCQVGRRKVLRSHVDQLRSRMEEAVPVEPAPLSILIDDFGLSANEATQPRRSESPAVVPDQQSFHEETVESSVVVPEETLSIEEEETLLPTENSLPIQTSTPVQPVSRRPERSIRPPRRLADFHCYQLKGGDATMATRASYNRSSHDRDDAVQNEKF</sequence>
<dbReference type="InterPro" id="IPR000477">
    <property type="entry name" value="RT_dom"/>
</dbReference>
<evidence type="ECO:0000256" key="1">
    <source>
        <dbReference type="ARBA" id="ARBA00012493"/>
    </source>
</evidence>
<dbReference type="Gene3D" id="1.10.340.70">
    <property type="match status" value="1"/>
</dbReference>
<dbReference type="PANTHER" id="PTHR37984:SF5">
    <property type="entry name" value="PROTEIN NYNRIN-LIKE"/>
    <property type="match status" value="1"/>
</dbReference>
<dbReference type="SUPFAM" id="SSF50630">
    <property type="entry name" value="Acid proteases"/>
    <property type="match status" value="1"/>
</dbReference>
<dbReference type="EnsemblMetazoa" id="AALFPA23_004749.R5883">
    <property type="protein sequence ID" value="AALFPA23_004749.P5883"/>
    <property type="gene ID" value="AALFPA23_004749"/>
</dbReference>
<dbReference type="Gene3D" id="2.40.70.10">
    <property type="entry name" value="Acid Proteases"/>
    <property type="match status" value="1"/>
</dbReference>
<keyword evidence="5" id="KW-0255">Endonuclease</keyword>
<dbReference type="CDD" id="cd01647">
    <property type="entry name" value="RT_LTR"/>
    <property type="match status" value="1"/>
</dbReference>
<dbReference type="Pfam" id="PF00078">
    <property type="entry name" value="RVT_1"/>
    <property type="match status" value="1"/>
</dbReference>
<dbReference type="InterPro" id="IPR043128">
    <property type="entry name" value="Rev_trsase/Diguanyl_cyclase"/>
</dbReference>
<keyword evidence="7" id="KW-0695">RNA-directed DNA polymerase</keyword>
<keyword evidence="6" id="KW-0378">Hydrolase</keyword>
<keyword evidence="3" id="KW-0548">Nucleotidyltransferase</keyword>
<dbReference type="Proteomes" id="UP000069940">
    <property type="component" value="Unassembled WGS sequence"/>
</dbReference>
<keyword evidence="4" id="KW-0540">Nuclease</keyword>
<dbReference type="Gene3D" id="3.10.10.10">
    <property type="entry name" value="HIV Type 1 Reverse Transcriptase, subunit A, domain 1"/>
    <property type="match status" value="1"/>
</dbReference>
<dbReference type="InterPro" id="IPR021109">
    <property type="entry name" value="Peptidase_aspartic_dom_sf"/>
</dbReference>
<dbReference type="InterPro" id="IPR043502">
    <property type="entry name" value="DNA/RNA_pol_sf"/>
</dbReference>
<evidence type="ECO:0000256" key="7">
    <source>
        <dbReference type="ARBA" id="ARBA00022918"/>
    </source>
</evidence>
<protein>
    <recommendedName>
        <fullName evidence="1">RNA-directed DNA polymerase</fullName>
        <ecNumber evidence="1">2.7.7.49</ecNumber>
    </recommendedName>
</protein>
<dbReference type="PROSITE" id="PS50878">
    <property type="entry name" value="RT_POL"/>
    <property type="match status" value="1"/>
</dbReference>
<dbReference type="InterPro" id="IPR050951">
    <property type="entry name" value="Retrovirus_Pol_polyprotein"/>
</dbReference>
<keyword evidence="12" id="KW-1185">Reference proteome</keyword>
<evidence type="ECO:0000256" key="4">
    <source>
        <dbReference type="ARBA" id="ARBA00022722"/>
    </source>
</evidence>
<evidence type="ECO:0000256" key="6">
    <source>
        <dbReference type="ARBA" id="ARBA00022801"/>
    </source>
</evidence>
<evidence type="ECO:0000313" key="11">
    <source>
        <dbReference type="EnsemblMetazoa" id="AALFPA23_004749.P5883"/>
    </source>
</evidence>
<evidence type="ECO:0000259" key="10">
    <source>
        <dbReference type="PROSITE" id="PS50994"/>
    </source>
</evidence>
<dbReference type="PROSITE" id="PS50994">
    <property type="entry name" value="INTEGRASE"/>
    <property type="match status" value="1"/>
</dbReference>
<feature type="domain" description="Reverse transcriptase" evidence="9">
    <location>
        <begin position="183"/>
        <end position="361"/>
    </location>
</feature>
<dbReference type="InterPro" id="IPR036397">
    <property type="entry name" value="RNaseH_sf"/>
</dbReference>
<feature type="region of interest" description="Disordered" evidence="8">
    <location>
        <begin position="924"/>
        <end position="956"/>
    </location>
</feature>
<dbReference type="EC" id="2.7.7.49" evidence="1"/>
<name>A0ABM1Y188_AEDAL</name>
<evidence type="ECO:0000256" key="2">
    <source>
        <dbReference type="ARBA" id="ARBA00022679"/>
    </source>
</evidence>
<dbReference type="GeneID" id="134290561"/>
<dbReference type="Pfam" id="PF00665">
    <property type="entry name" value="rve"/>
    <property type="match status" value="1"/>
</dbReference>
<dbReference type="CDD" id="cd09274">
    <property type="entry name" value="RNase_HI_RT_Ty3"/>
    <property type="match status" value="1"/>
</dbReference>
<dbReference type="Gene3D" id="3.30.70.270">
    <property type="match status" value="2"/>
</dbReference>
<evidence type="ECO:0000256" key="8">
    <source>
        <dbReference type="SAM" id="MobiDB-lite"/>
    </source>
</evidence>
<keyword evidence="2" id="KW-0808">Transferase</keyword>
<dbReference type="Pfam" id="PF17921">
    <property type="entry name" value="Integrase_H2C2"/>
    <property type="match status" value="1"/>
</dbReference>
<evidence type="ECO:0000313" key="12">
    <source>
        <dbReference type="Proteomes" id="UP000069940"/>
    </source>
</evidence>
<feature type="domain" description="Integrase catalytic" evidence="10">
    <location>
        <begin position="662"/>
        <end position="816"/>
    </location>
</feature>
<dbReference type="RefSeq" id="XP_062713707.1">
    <property type="nucleotide sequence ID" value="XM_062857723.1"/>
</dbReference>
<reference evidence="12" key="1">
    <citation type="journal article" date="2015" name="Proc. Natl. Acad. Sci. U.S.A.">
        <title>Genome sequence of the Asian Tiger mosquito, Aedes albopictus, reveals insights into its biology, genetics, and evolution.</title>
        <authorList>
            <person name="Chen X.G."/>
            <person name="Jiang X."/>
            <person name="Gu J."/>
            <person name="Xu M."/>
            <person name="Wu Y."/>
            <person name="Deng Y."/>
            <person name="Zhang C."/>
            <person name="Bonizzoni M."/>
            <person name="Dermauw W."/>
            <person name="Vontas J."/>
            <person name="Armbruster P."/>
            <person name="Huang X."/>
            <person name="Yang Y."/>
            <person name="Zhang H."/>
            <person name="He W."/>
            <person name="Peng H."/>
            <person name="Liu Y."/>
            <person name="Wu K."/>
            <person name="Chen J."/>
            <person name="Lirakis M."/>
            <person name="Topalis P."/>
            <person name="Van Leeuwen T."/>
            <person name="Hall A.B."/>
            <person name="Jiang X."/>
            <person name="Thorpe C."/>
            <person name="Mueller R.L."/>
            <person name="Sun C."/>
            <person name="Waterhouse R.M."/>
            <person name="Yan G."/>
            <person name="Tu Z.J."/>
            <person name="Fang X."/>
            <person name="James A.A."/>
        </authorList>
    </citation>
    <scope>NUCLEOTIDE SEQUENCE [LARGE SCALE GENOMIC DNA]</scope>
    <source>
        <strain evidence="12">Foshan</strain>
    </source>
</reference>